<dbReference type="NCBIfam" id="TIGR01087">
    <property type="entry name" value="murD"/>
    <property type="match status" value="1"/>
</dbReference>
<keyword evidence="7" id="KW-0131">Cell cycle</keyword>
<dbReference type="InterPro" id="IPR036565">
    <property type="entry name" value="Mur-like_cat_sf"/>
</dbReference>
<sequence>MIVLLGFGGTTQAIAKQFAPCAIFDDKFLYKQTDELGNILMPTNMLVSFLSENKNIQVITSPGIPPQNQMIQDTIKILGKNNLLSEYDFFAKDMPPSIWISGTNGKTTTTQMLHHLLSHRGIECGGNIGTPLANLSKNAPMWILETSSFTLHYTNIARPNLYILLPLSEDHISWHGDYESYVDSKLKVLLHMREKEIAIIPKNLQNHKYCKESLACLIFYENSTDLAESFYINLQDIPFKEPFLLDSILALCASKALFSEANYKLLSEFKIGQHKIEEFFDNKNRLWVDDSKGTNVDATIQALKRYKDKEILLILGGDDKGANLDYLFAELKMLNVKIYAIGSNAEKLKLLSDESSITCTMCKELKIAIKEINKIHSTTSVALLSPAAASLDQFSSYKQRGELFKKYALETT</sequence>
<dbReference type="PANTHER" id="PTHR43692:SF1">
    <property type="entry name" value="UDP-N-ACETYLMURAMOYLALANINE--D-GLUTAMATE LIGASE"/>
    <property type="match status" value="1"/>
</dbReference>
<gene>
    <name evidence="7 9" type="primary">murD</name>
    <name evidence="9" type="ORF">PF021_06115</name>
</gene>
<name>A0ABT4VGL4_9HELI</name>
<keyword evidence="7" id="KW-0133">Cell shape</keyword>
<evidence type="ECO:0000256" key="4">
    <source>
        <dbReference type="ARBA" id="ARBA00022598"/>
    </source>
</evidence>
<comment type="catalytic activity">
    <reaction evidence="7">
        <text>UDP-N-acetyl-alpha-D-muramoyl-L-alanine + D-glutamate + ATP = UDP-N-acetyl-alpha-D-muramoyl-L-alanyl-D-glutamate + ADP + phosphate + H(+)</text>
        <dbReference type="Rhea" id="RHEA:16429"/>
        <dbReference type="ChEBI" id="CHEBI:15378"/>
        <dbReference type="ChEBI" id="CHEBI:29986"/>
        <dbReference type="ChEBI" id="CHEBI:30616"/>
        <dbReference type="ChEBI" id="CHEBI:43474"/>
        <dbReference type="ChEBI" id="CHEBI:83898"/>
        <dbReference type="ChEBI" id="CHEBI:83900"/>
        <dbReference type="ChEBI" id="CHEBI:456216"/>
        <dbReference type="EC" id="6.3.2.9"/>
    </reaction>
</comment>
<keyword evidence="6 7" id="KW-0067">ATP-binding</keyword>
<comment type="caution">
    <text evidence="9">The sequence shown here is derived from an EMBL/GenBank/DDBJ whole genome shotgun (WGS) entry which is preliminary data.</text>
</comment>
<evidence type="ECO:0000256" key="3">
    <source>
        <dbReference type="ARBA" id="ARBA00022490"/>
    </source>
</evidence>
<comment type="function">
    <text evidence="7">Cell wall formation. Catalyzes the addition of glutamate to the nucleotide precursor UDP-N-acetylmuramoyl-L-alanine (UMA).</text>
</comment>
<dbReference type="HAMAP" id="MF_00639">
    <property type="entry name" value="MurD"/>
    <property type="match status" value="1"/>
</dbReference>
<keyword evidence="10" id="KW-1185">Reference proteome</keyword>
<evidence type="ECO:0000259" key="8">
    <source>
        <dbReference type="Pfam" id="PF08245"/>
    </source>
</evidence>
<dbReference type="Proteomes" id="UP001210261">
    <property type="component" value="Unassembled WGS sequence"/>
</dbReference>
<dbReference type="PANTHER" id="PTHR43692">
    <property type="entry name" value="UDP-N-ACETYLMURAMOYLALANINE--D-GLUTAMATE LIGASE"/>
    <property type="match status" value="1"/>
</dbReference>
<keyword evidence="7" id="KW-0961">Cell wall biogenesis/degradation</keyword>
<dbReference type="Pfam" id="PF08245">
    <property type="entry name" value="Mur_ligase_M"/>
    <property type="match status" value="1"/>
</dbReference>
<dbReference type="InterPro" id="IPR013221">
    <property type="entry name" value="Mur_ligase_cen"/>
</dbReference>
<dbReference type="Gene3D" id="3.40.1190.10">
    <property type="entry name" value="Mur-like, catalytic domain"/>
    <property type="match status" value="1"/>
</dbReference>
<keyword evidence="3 7" id="KW-0963">Cytoplasm</keyword>
<dbReference type="SUPFAM" id="SSF53623">
    <property type="entry name" value="MurD-like peptide ligases, catalytic domain"/>
    <property type="match status" value="1"/>
</dbReference>
<comment type="subcellular location">
    <subcellularLocation>
        <location evidence="1 7">Cytoplasm</location>
    </subcellularLocation>
</comment>
<keyword evidence="4 7" id="KW-0436">Ligase</keyword>
<feature type="domain" description="Mur ligase central" evidence="8">
    <location>
        <begin position="100"/>
        <end position="213"/>
    </location>
</feature>
<proteinExistence type="inferred from homology"/>
<dbReference type="SUPFAM" id="SSF53244">
    <property type="entry name" value="MurD-like peptide ligases, peptide-binding domain"/>
    <property type="match status" value="1"/>
</dbReference>
<keyword evidence="5 7" id="KW-0547">Nucleotide-binding</keyword>
<evidence type="ECO:0000256" key="6">
    <source>
        <dbReference type="ARBA" id="ARBA00022840"/>
    </source>
</evidence>
<dbReference type="InterPro" id="IPR005762">
    <property type="entry name" value="MurD"/>
</dbReference>
<reference evidence="9 10" key="1">
    <citation type="submission" date="2023-01" db="EMBL/GenBank/DDBJ databases">
        <title>Description of Helicobacter ibis sp. nov. isolated from faecal droppings of black-faced ibis (Theristicus melanopis).</title>
        <authorList>
            <person name="Lopez-Cantillo M."/>
            <person name="Vidal-Veuthey B."/>
            <person name="Mella A."/>
            <person name="De La Haba R."/>
            <person name="Collado L."/>
        </authorList>
    </citation>
    <scope>NUCLEOTIDE SEQUENCE [LARGE SCALE GENOMIC DNA]</scope>
    <source>
        <strain evidence="9 10">A82</strain>
    </source>
</reference>
<keyword evidence="7" id="KW-0132">Cell division</keyword>
<protein>
    <recommendedName>
        <fullName evidence="7">UDP-N-acetylmuramoylalanine--D-glutamate ligase</fullName>
        <ecNumber evidence="7">6.3.2.9</ecNumber>
    </recommendedName>
    <alternativeName>
        <fullName evidence="7">D-glutamic acid-adding enzyme</fullName>
    </alternativeName>
    <alternativeName>
        <fullName evidence="7">UDP-N-acetylmuramoyl-L-alanyl-D-glutamate synthetase</fullName>
    </alternativeName>
</protein>
<dbReference type="Gene3D" id="3.90.190.20">
    <property type="entry name" value="Mur ligase, C-terminal domain"/>
    <property type="match status" value="1"/>
</dbReference>
<comment type="pathway">
    <text evidence="2 7">Cell wall biogenesis; peptidoglycan biosynthesis.</text>
</comment>
<keyword evidence="7" id="KW-0573">Peptidoglycan synthesis</keyword>
<organism evidence="9 10">
    <name type="scientific">Helicobacter ibis</name>
    <dbReference type="NCBI Taxonomy" id="2962633"/>
    <lineage>
        <taxon>Bacteria</taxon>
        <taxon>Pseudomonadati</taxon>
        <taxon>Campylobacterota</taxon>
        <taxon>Epsilonproteobacteria</taxon>
        <taxon>Campylobacterales</taxon>
        <taxon>Helicobacteraceae</taxon>
        <taxon>Helicobacter</taxon>
    </lineage>
</organism>
<dbReference type="InterPro" id="IPR036615">
    <property type="entry name" value="Mur_ligase_C_dom_sf"/>
</dbReference>
<dbReference type="EMBL" id="JAQHXR010000003">
    <property type="protein sequence ID" value="MDA3969250.1"/>
    <property type="molecule type" value="Genomic_DNA"/>
</dbReference>
<evidence type="ECO:0000256" key="7">
    <source>
        <dbReference type="HAMAP-Rule" id="MF_00639"/>
    </source>
</evidence>
<dbReference type="RefSeq" id="WP_271021581.1">
    <property type="nucleotide sequence ID" value="NZ_JAQHXR010000003.1"/>
</dbReference>
<dbReference type="GO" id="GO:0008764">
    <property type="term" value="F:UDP-N-acetylmuramoylalanine-D-glutamate ligase activity"/>
    <property type="evidence" value="ECO:0007669"/>
    <property type="project" value="UniProtKB-EC"/>
</dbReference>
<evidence type="ECO:0000256" key="5">
    <source>
        <dbReference type="ARBA" id="ARBA00022741"/>
    </source>
</evidence>
<evidence type="ECO:0000256" key="1">
    <source>
        <dbReference type="ARBA" id="ARBA00004496"/>
    </source>
</evidence>
<accession>A0ABT4VGL4</accession>
<evidence type="ECO:0000256" key="2">
    <source>
        <dbReference type="ARBA" id="ARBA00004752"/>
    </source>
</evidence>
<evidence type="ECO:0000313" key="10">
    <source>
        <dbReference type="Proteomes" id="UP001210261"/>
    </source>
</evidence>
<evidence type="ECO:0000313" key="9">
    <source>
        <dbReference type="EMBL" id="MDA3969250.1"/>
    </source>
</evidence>
<comment type="similarity">
    <text evidence="7">Belongs to the MurCDEF family.</text>
</comment>
<feature type="binding site" evidence="7">
    <location>
        <begin position="102"/>
        <end position="108"/>
    </location>
    <ligand>
        <name>ATP</name>
        <dbReference type="ChEBI" id="CHEBI:30616"/>
    </ligand>
</feature>
<dbReference type="EC" id="6.3.2.9" evidence="7"/>